<comment type="caution">
    <text evidence="2">The sequence shown here is derived from an EMBL/GenBank/DDBJ whole genome shotgun (WGS) entry which is preliminary data.</text>
</comment>
<feature type="transmembrane region" description="Helical" evidence="1">
    <location>
        <begin position="161"/>
        <end position="178"/>
    </location>
</feature>
<feature type="transmembrane region" description="Helical" evidence="1">
    <location>
        <begin position="135"/>
        <end position="154"/>
    </location>
</feature>
<sequence>MVVTNYFQIGNLSAPSSWIAFMVGVVLAYVAVRVRFGKPQGDRVADAFFTLVLVWKFSILLTDFKSVLRSPLAFIYFDGGTIGFFLGLLVIAVKVLWDWKKGRLSIRAMHALFTGAVIAQVLYQVMMVVLNDGEWVAQVVTVLFFGLFLFYFWLDSRNAKDMRSVIWLFMAVHLFVATVQPKGLAGAAFGATLVLGLFFWLFYAKGYRTVDEVEEHT</sequence>
<organism evidence="2 3">
    <name type="scientific">Sporosarcina soli</name>
    <dbReference type="NCBI Taxonomy" id="334736"/>
    <lineage>
        <taxon>Bacteria</taxon>
        <taxon>Bacillati</taxon>
        <taxon>Bacillota</taxon>
        <taxon>Bacilli</taxon>
        <taxon>Bacillales</taxon>
        <taxon>Caryophanaceae</taxon>
        <taxon>Sporosarcina</taxon>
    </lineage>
</organism>
<feature type="transmembrane region" description="Helical" evidence="1">
    <location>
        <begin position="12"/>
        <end position="32"/>
    </location>
</feature>
<name>A0ABW0TGW6_9BACL</name>
<keyword evidence="3" id="KW-1185">Reference proteome</keyword>
<proteinExistence type="predicted"/>
<gene>
    <name evidence="2" type="ORF">ACFPRA_07400</name>
</gene>
<keyword evidence="1" id="KW-1133">Transmembrane helix</keyword>
<keyword evidence="1" id="KW-0472">Membrane</keyword>
<accession>A0ABW0TGW6</accession>
<feature type="transmembrane region" description="Helical" evidence="1">
    <location>
        <begin position="73"/>
        <end position="97"/>
    </location>
</feature>
<evidence type="ECO:0000313" key="2">
    <source>
        <dbReference type="EMBL" id="MFC5588706.1"/>
    </source>
</evidence>
<dbReference type="RefSeq" id="WP_381432227.1">
    <property type="nucleotide sequence ID" value="NZ_JBHSNO010000005.1"/>
</dbReference>
<dbReference type="EMBL" id="JBHSNO010000005">
    <property type="protein sequence ID" value="MFC5588706.1"/>
    <property type="molecule type" value="Genomic_DNA"/>
</dbReference>
<feature type="transmembrane region" description="Helical" evidence="1">
    <location>
        <begin position="109"/>
        <end position="129"/>
    </location>
</feature>
<reference evidence="3" key="1">
    <citation type="journal article" date="2019" name="Int. J. Syst. Evol. Microbiol.">
        <title>The Global Catalogue of Microorganisms (GCM) 10K type strain sequencing project: providing services to taxonomists for standard genome sequencing and annotation.</title>
        <authorList>
            <consortium name="The Broad Institute Genomics Platform"/>
            <consortium name="The Broad Institute Genome Sequencing Center for Infectious Disease"/>
            <person name="Wu L."/>
            <person name="Ma J."/>
        </authorList>
    </citation>
    <scope>NUCLEOTIDE SEQUENCE [LARGE SCALE GENOMIC DNA]</scope>
    <source>
        <strain evidence="3">CGMCC 4.1434</strain>
    </source>
</reference>
<evidence type="ECO:0000313" key="3">
    <source>
        <dbReference type="Proteomes" id="UP001596109"/>
    </source>
</evidence>
<dbReference type="Proteomes" id="UP001596109">
    <property type="component" value="Unassembled WGS sequence"/>
</dbReference>
<keyword evidence="1" id="KW-0812">Transmembrane</keyword>
<feature type="transmembrane region" description="Helical" evidence="1">
    <location>
        <begin position="44"/>
        <end position="61"/>
    </location>
</feature>
<evidence type="ECO:0000256" key="1">
    <source>
        <dbReference type="SAM" id="Phobius"/>
    </source>
</evidence>
<protein>
    <submittedName>
        <fullName evidence="2">Uncharacterized protein</fullName>
    </submittedName>
</protein>
<feature type="transmembrane region" description="Helical" evidence="1">
    <location>
        <begin position="184"/>
        <end position="203"/>
    </location>
</feature>